<keyword evidence="2" id="KW-1185">Reference proteome</keyword>
<evidence type="ECO:0000313" key="1">
    <source>
        <dbReference type="EMBL" id="NUU47798.1"/>
    </source>
</evidence>
<dbReference type="Proteomes" id="UP000536441">
    <property type="component" value="Unassembled WGS sequence"/>
</dbReference>
<dbReference type="AlphaFoldDB" id="A0A7Y6EHD2"/>
<dbReference type="EMBL" id="JABMCH010000065">
    <property type="protein sequence ID" value="NUU47798.1"/>
    <property type="molecule type" value="Genomic_DNA"/>
</dbReference>
<comment type="caution">
    <text evidence="1">The sequence shown here is derived from an EMBL/GenBank/DDBJ whole genome shotgun (WGS) entry which is preliminary data.</text>
</comment>
<proteinExistence type="predicted"/>
<protein>
    <submittedName>
        <fullName evidence="1">Uncharacterized protein</fullName>
    </submittedName>
</protein>
<organism evidence="1 2">
    <name type="scientific">Sphingomonas zeae</name>
    <dbReference type="NCBI Taxonomy" id="1646122"/>
    <lineage>
        <taxon>Bacteria</taxon>
        <taxon>Pseudomonadati</taxon>
        <taxon>Pseudomonadota</taxon>
        <taxon>Alphaproteobacteria</taxon>
        <taxon>Sphingomonadales</taxon>
        <taxon>Sphingomonadaceae</taxon>
        <taxon>Sphingomonas</taxon>
    </lineage>
</organism>
<reference evidence="1 2" key="1">
    <citation type="submission" date="2020-05" db="EMBL/GenBank/DDBJ databases">
        <title>Genome Sequencing of Type Strains.</title>
        <authorList>
            <person name="Lemaire J.F."/>
            <person name="Inderbitzin P."/>
            <person name="Gregorio O.A."/>
            <person name="Collins S.B."/>
            <person name="Wespe N."/>
            <person name="Knight-Connoni V."/>
        </authorList>
    </citation>
    <scope>NUCLEOTIDE SEQUENCE [LARGE SCALE GENOMIC DNA]</scope>
    <source>
        <strain evidence="1 2">DSM 100049</strain>
    </source>
</reference>
<name>A0A7Y6EHD2_9SPHN</name>
<sequence>MSGAPTSLAMATLRRALQVKDPVFVPDGTDDTTRLACWMLTAIQPWPEAVREVMDGLLAAHREAQADGAVWRRLRRAAVLLGDDTDVEVQAYGQVAEAAAWPLATGQAGLVEMMQAICQLRARQASTASGWTSEDEQAAHAILGRIADGDGMTRPAREEIPELFTQEDPVLEKRFSLNLTAANAAYGSFRAEVVAWLAGATRIYEYQNDDGDDR</sequence>
<gene>
    <name evidence="1" type="ORF">HP438_12545</name>
</gene>
<dbReference type="RefSeq" id="WP_175312398.1">
    <property type="nucleotide sequence ID" value="NZ_CBCRYR010000012.1"/>
</dbReference>
<evidence type="ECO:0000313" key="2">
    <source>
        <dbReference type="Proteomes" id="UP000536441"/>
    </source>
</evidence>
<accession>A0A7Y6EHD2</accession>